<dbReference type="AlphaFoldDB" id="A0A6L9S2U0"/>
<dbReference type="NCBIfam" id="TIGR03816">
    <property type="entry name" value="tadE_like_DECH"/>
    <property type="match status" value="1"/>
</dbReference>
<keyword evidence="3" id="KW-1185">Reference proteome</keyword>
<dbReference type="InterPro" id="IPR021202">
    <property type="entry name" value="Rv3654c-like"/>
</dbReference>
<comment type="caution">
    <text evidence="2">The sequence shown here is derived from an EMBL/GenBank/DDBJ whole genome shotgun (WGS) entry which is preliminary data.</text>
</comment>
<proteinExistence type="predicted"/>
<evidence type="ECO:0000313" key="3">
    <source>
        <dbReference type="Proteomes" id="UP000475214"/>
    </source>
</evidence>
<sequence>MRRLRPVDHPTRHRPRRTERGAGSVLILTVIGALLMATTVTAIIAGGQAARRQAATAADLAAIAGATRAGQDPSAACAAAAAIAEANGAELSSCTLHGLEVEVQVRVPVRGVASSWLPPQARRARAGPR</sequence>
<gene>
    <name evidence="2" type="ORF">G1H10_03000</name>
</gene>
<dbReference type="EMBL" id="JAAGOA010000002">
    <property type="protein sequence ID" value="NED99130.1"/>
    <property type="molecule type" value="Genomic_DNA"/>
</dbReference>
<dbReference type="Proteomes" id="UP000475214">
    <property type="component" value="Unassembled WGS sequence"/>
</dbReference>
<accession>A0A6L9S2U0</accession>
<feature type="transmembrane region" description="Helical" evidence="1">
    <location>
        <begin position="21"/>
        <end position="45"/>
    </location>
</feature>
<dbReference type="RefSeq" id="WP_163732487.1">
    <property type="nucleotide sequence ID" value="NZ_JAAGOA010000002.1"/>
</dbReference>
<evidence type="ECO:0000313" key="2">
    <source>
        <dbReference type="EMBL" id="NED99130.1"/>
    </source>
</evidence>
<name>A0A6L9S2U0_9ACTN</name>
<keyword evidence="1" id="KW-0472">Membrane</keyword>
<evidence type="ECO:0000256" key="1">
    <source>
        <dbReference type="SAM" id="Phobius"/>
    </source>
</evidence>
<reference evidence="2 3" key="1">
    <citation type="submission" date="2020-02" db="EMBL/GenBank/DDBJ databases">
        <authorList>
            <person name="Li X.-J."/>
            <person name="Han X.-M."/>
        </authorList>
    </citation>
    <scope>NUCLEOTIDE SEQUENCE [LARGE SCALE GENOMIC DNA]</scope>
    <source>
        <strain evidence="2 3">CCTCC AB 2017055</strain>
    </source>
</reference>
<keyword evidence="1" id="KW-1133">Transmembrane helix</keyword>
<keyword evidence="1" id="KW-0812">Transmembrane</keyword>
<organism evidence="2 3">
    <name type="scientific">Phytoactinopolyspora halotolerans</name>
    <dbReference type="NCBI Taxonomy" id="1981512"/>
    <lineage>
        <taxon>Bacteria</taxon>
        <taxon>Bacillati</taxon>
        <taxon>Actinomycetota</taxon>
        <taxon>Actinomycetes</taxon>
        <taxon>Jiangellales</taxon>
        <taxon>Jiangellaceae</taxon>
        <taxon>Phytoactinopolyspora</taxon>
    </lineage>
</organism>
<protein>
    <submittedName>
        <fullName evidence="2">Flp pilus-assembly TadE/G-like family protein</fullName>
    </submittedName>
</protein>